<dbReference type="Proteomes" id="UP000253509">
    <property type="component" value="Unassembled WGS sequence"/>
</dbReference>
<dbReference type="RefSeq" id="WP_113905197.1">
    <property type="nucleotide sequence ID" value="NZ_QNSB01000012.1"/>
</dbReference>
<dbReference type="SUPFAM" id="SSF53474">
    <property type="entry name" value="alpha/beta-Hydrolases"/>
    <property type="match status" value="1"/>
</dbReference>
<gene>
    <name evidence="1" type="ORF">DFO65_11246</name>
</gene>
<sequence length="641" mass="71833">MTKPAAKLRRTLANQAKRVAYSPTVRNLARTAITSEKAEPLRRKLADRGLEGHVRRFTSECLPEGMYFAKLTIDNWQEFNGQSFQLLQGSSVVYGNEIEPPPKGFPLEYRNIIVTSTDVSKFRLSIDSSFSLQIGHGAFTTPQQVSYDKQYGVEQHGDVFYSLRGNTTAPSKLLITFPGFGPSTSRISYAVSYLKALTDADLSDTLMVCFQDRYLAAGSYMLVDNGGRSLIQRVNDVIAEFVDRYGIAEDQMLFFGASKGGSIAIQYAENFPAARLLVAVPQMNLRYYLDKPFFKDNIFAQEGMHSVPQPERLIRTYFTEGRTIDYFYTNTDEQSNHSLIELVEDIPGLSKYRVDGQHGEVARKALPTMLSIMRRFLSDRTGSSTTSVDEVHCFDHEGARAVQVRVDPDRTPESAANWYLEGSLGRTRFLQFLSDHDLPFVKYTNEQQRLHPEIDDLRGLHSVVAYDESGGEWVAPLPQTDELTENAPPRHKYSTDTLRLDAEGAAEYVIVRDSIVNRFSYDCRRGTGNEEKIDVHIVPDINAFDLAEVRHRTDARFVAAVEALATDELIDLMVNRLFLVSVCESMSVIVHDHALSESAEQALTGYSATRASVALDKPAEATTSVFTLLDLDPAEALTQRV</sequence>
<protein>
    <submittedName>
        <fullName evidence="1">Uncharacterized protein</fullName>
    </submittedName>
</protein>
<accession>A0A366IGV0</accession>
<dbReference type="AlphaFoldDB" id="A0A366IGV0"/>
<evidence type="ECO:0000313" key="2">
    <source>
        <dbReference type="Proteomes" id="UP000253509"/>
    </source>
</evidence>
<dbReference type="EMBL" id="QNSB01000012">
    <property type="protein sequence ID" value="RBP69512.1"/>
    <property type="molecule type" value="Genomic_DNA"/>
</dbReference>
<comment type="caution">
    <text evidence="1">The sequence shown here is derived from an EMBL/GenBank/DDBJ whole genome shotgun (WGS) entry which is preliminary data.</text>
</comment>
<proteinExistence type="predicted"/>
<keyword evidence="2" id="KW-1185">Reference proteome</keyword>
<organism evidence="1 2">
    <name type="scientific">Brevibacterium celere</name>
    <dbReference type="NCBI Taxonomy" id="225845"/>
    <lineage>
        <taxon>Bacteria</taxon>
        <taxon>Bacillati</taxon>
        <taxon>Actinomycetota</taxon>
        <taxon>Actinomycetes</taxon>
        <taxon>Micrococcales</taxon>
        <taxon>Brevibacteriaceae</taxon>
        <taxon>Brevibacterium</taxon>
    </lineage>
</organism>
<name>A0A366IGV0_9MICO</name>
<reference evidence="1 2" key="1">
    <citation type="submission" date="2018-06" db="EMBL/GenBank/DDBJ databases">
        <title>Freshwater and sediment microbial communities from various areas in North America, analyzing microbe dynamics in response to fracking.</title>
        <authorList>
            <person name="Lamendella R."/>
        </authorList>
    </citation>
    <scope>NUCLEOTIDE SEQUENCE [LARGE SCALE GENOMIC DNA]</scope>
    <source>
        <strain evidence="1 2">3b_TX</strain>
    </source>
</reference>
<evidence type="ECO:0000313" key="1">
    <source>
        <dbReference type="EMBL" id="RBP69512.1"/>
    </source>
</evidence>
<dbReference type="InterPro" id="IPR029058">
    <property type="entry name" value="AB_hydrolase_fold"/>
</dbReference>
<dbReference type="Gene3D" id="3.40.50.1820">
    <property type="entry name" value="alpha/beta hydrolase"/>
    <property type="match status" value="1"/>
</dbReference>